<sequence>MSRNTIRMPHLLSMAAAAATLPTALAATLDLPIHFFNTYANVEVEIGTPAQSYMLHFDTGSSTTWVNDKNCGDACSNTSGRERAYYDVSASSTGHSRGARASMDYFGGVTAGPTYDDKFVVPDGDFEWTQSFLSADQSSWNNLGSDGFMGLAFNSISDGNTTTVVETLMQQGNLDESRFGIYYGKEFNTTGSNPDGVLTIGGSREEKYVDGEITYVPLRYEPPYQVWRTVLSSITGTTEKGGKKQSASNSLGTYGNAVFDTGAGSISVPNSIVDEIYASIGWDYEAILHGKHMPLCSEFNSSWSFTFNFGEGALDPNLTMTGDQFARPGFAYRDDACYPPFEGSDNEGMALIGTPLMQQFYTIFDFGGDHADDFHPRIGFGQLKEGVKP</sequence>
<dbReference type="EMBL" id="JAOPJF010000019">
    <property type="protein sequence ID" value="KAK1146172.1"/>
    <property type="molecule type" value="Genomic_DNA"/>
</dbReference>
<evidence type="ECO:0000313" key="2">
    <source>
        <dbReference type="Proteomes" id="UP001177260"/>
    </source>
</evidence>
<evidence type="ECO:0000313" key="1">
    <source>
        <dbReference type="EMBL" id="KAK1146172.1"/>
    </source>
</evidence>
<reference evidence="1 2" key="1">
    <citation type="journal article" date="2023" name="ACS Omega">
        <title>Identification of the Neoaspergillic Acid Biosynthesis Gene Cluster by Establishing an In Vitro CRISPR-Ribonucleoprotein Genetic System in Aspergillus melleus.</title>
        <authorList>
            <person name="Yuan B."/>
            <person name="Grau M.F."/>
            <person name="Murata R.M."/>
            <person name="Torok T."/>
            <person name="Venkateswaran K."/>
            <person name="Stajich J.E."/>
            <person name="Wang C.C.C."/>
        </authorList>
    </citation>
    <scope>NUCLEOTIDE SEQUENCE [LARGE SCALE GENOMIC DNA]</scope>
    <source>
        <strain evidence="1 2">IMV 1140</strain>
    </source>
</reference>
<protein>
    <submittedName>
        <fullName evidence="1">Uncharacterized protein</fullName>
    </submittedName>
</protein>
<keyword evidence="2" id="KW-1185">Reference proteome</keyword>
<dbReference type="Proteomes" id="UP001177260">
    <property type="component" value="Unassembled WGS sequence"/>
</dbReference>
<organism evidence="1 2">
    <name type="scientific">Aspergillus melleus</name>
    <dbReference type="NCBI Taxonomy" id="138277"/>
    <lineage>
        <taxon>Eukaryota</taxon>
        <taxon>Fungi</taxon>
        <taxon>Dikarya</taxon>
        <taxon>Ascomycota</taxon>
        <taxon>Pezizomycotina</taxon>
        <taxon>Eurotiomycetes</taxon>
        <taxon>Eurotiomycetidae</taxon>
        <taxon>Eurotiales</taxon>
        <taxon>Aspergillaceae</taxon>
        <taxon>Aspergillus</taxon>
        <taxon>Aspergillus subgen. Circumdati</taxon>
    </lineage>
</organism>
<name>A0ACC3B6M9_9EURO</name>
<gene>
    <name evidence="1" type="ORF">N8T08_003262</name>
</gene>
<comment type="caution">
    <text evidence="1">The sequence shown here is derived from an EMBL/GenBank/DDBJ whole genome shotgun (WGS) entry which is preliminary data.</text>
</comment>
<accession>A0ACC3B6M9</accession>
<proteinExistence type="predicted"/>